<dbReference type="STRING" id="321339.SAMN05444340_110104"/>
<dbReference type="AlphaFoldDB" id="A0A1H3KTP4"/>
<evidence type="ECO:0000256" key="1">
    <source>
        <dbReference type="SAM" id="MobiDB-lite"/>
    </source>
</evidence>
<proteinExistence type="predicted"/>
<dbReference type="Proteomes" id="UP000199286">
    <property type="component" value="Unassembled WGS sequence"/>
</dbReference>
<sequence>MIAEWPTELPRPLRRNYGAQTQDGRRRRATEAGPPRFARRYSSVARRLDLAVVLDRERWGILNHFFTETLAGGSLPFWMPDPWLDGTPLLDESGAPLLDDAGTPLLIAAQLLCLWGDEPPLEGPVQGVSITVAFSVWDMP</sequence>
<gene>
    <name evidence="2" type="ORF">SAMN05444340_110104</name>
</gene>
<organism evidence="2 3">
    <name type="scientific">Citreimonas salinaria</name>
    <dbReference type="NCBI Taxonomy" id="321339"/>
    <lineage>
        <taxon>Bacteria</taxon>
        <taxon>Pseudomonadati</taxon>
        <taxon>Pseudomonadota</taxon>
        <taxon>Alphaproteobacteria</taxon>
        <taxon>Rhodobacterales</taxon>
        <taxon>Roseobacteraceae</taxon>
        <taxon>Citreimonas</taxon>
    </lineage>
</organism>
<accession>A0A1H3KTP4</accession>
<dbReference type="EMBL" id="FNPF01000010">
    <property type="protein sequence ID" value="SDY55542.1"/>
    <property type="molecule type" value="Genomic_DNA"/>
</dbReference>
<name>A0A1H3KTP4_9RHOB</name>
<dbReference type="RefSeq" id="WP_089883862.1">
    <property type="nucleotide sequence ID" value="NZ_FNPF01000010.1"/>
</dbReference>
<feature type="region of interest" description="Disordered" evidence="1">
    <location>
        <begin position="13"/>
        <end position="32"/>
    </location>
</feature>
<dbReference type="OrthoDB" id="7858450at2"/>
<evidence type="ECO:0000313" key="2">
    <source>
        <dbReference type="EMBL" id="SDY55542.1"/>
    </source>
</evidence>
<protein>
    <submittedName>
        <fullName evidence="2">Uncharacterized protein</fullName>
    </submittedName>
</protein>
<reference evidence="2 3" key="1">
    <citation type="submission" date="2016-10" db="EMBL/GenBank/DDBJ databases">
        <authorList>
            <person name="de Groot N.N."/>
        </authorList>
    </citation>
    <scope>NUCLEOTIDE SEQUENCE [LARGE SCALE GENOMIC DNA]</scope>
    <source>
        <strain evidence="2 3">DSM 26880</strain>
    </source>
</reference>
<evidence type="ECO:0000313" key="3">
    <source>
        <dbReference type="Proteomes" id="UP000199286"/>
    </source>
</evidence>
<keyword evidence="3" id="KW-1185">Reference proteome</keyword>